<accession>A0ABV6MX69</accession>
<organism evidence="1 2">
    <name type="scientific">Kutzneria chonburiensis</name>
    <dbReference type="NCBI Taxonomy" id="1483604"/>
    <lineage>
        <taxon>Bacteria</taxon>
        <taxon>Bacillati</taxon>
        <taxon>Actinomycetota</taxon>
        <taxon>Actinomycetes</taxon>
        <taxon>Pseudonocardiales</taxon>
        <taxon>Pseudonocardiaceae</taxon>
        <taxon>Kutzneria</taxon>
    </lineage>
</organism>
<protein>
    <recommendedName>
        <fullName evidence="3">DUF3800 domain-containing protein</fullName>
    </recommendedName>
</protein>
<evidence type="ECO:0000313" key="2">
    <source>
        <dbReference type="Proteomes" id="UP001589810"/>
    </source>
</evidence>
<evidence type="ECO:0008006" key="3">
    <source>
        <dbReference type="Google" id="ProtNLM"/>
    </source>
</evidence>
<reference evidence="1 2" key="1">
    <citation type="submission" date="2024-09" db="EMBL/GenBank/DDBJ databases">
        <authorList>
            <person name="Sun Q."/>
            <person name="Mori K."/>
        </authorList>
    </citation>
    <scope>NUCLEOTIDE SEQUENCE [LARGE SCALE GENOMIC DNA]</scope>
    <source>
        <strain evidence="1 2">TBRC 1432</strain>
    </source>
</reference>
<dbReference type="EMBL" id="JBHLUD010000008">
    <property type="protein sequence ID" value="MFC0544893.1"/>
    <property type="molecule type" value="Genomic_DNA"/>
</dbReference>
<comment type="caution">
    <text evidence="1">The sequence shown here is derived from an EMBL/GenBank/DDBJ whole genome shotgun (WGS) entry which is preliminary data.</text>
</comment>
<keyword evidence="2" id="KW-1185">Reference proteome</keyword>
<dbReference type="Proteomes" id="UP001589810">
    <property type="component" value="Unassembled WGS sequence"/>
</dbReference>
<sequence>MSVHAFVDQSRRGDIYLVVAALVDPRDLKRLRKLLSGLLFAGQRELHFKKETPQRRRLIISALVEAGAQAHVYLSPCGRADEKARQACLSRLTDDLLDLRAGRLVLDSRADRDIHDVRTIRDTLGKRPSESNLTYEHLSGGREQLLWVADAVAWCFGAGGDWFRRAAPLVGRTVEVTGST</sequence>
<name>A0ABV6MX69_9PSEU</name>
<evidence type="ECO:0000313" key="1">
    <source>
        <dbReference type="EMBL" id="MFC0544893.1"/>
    </source>
</evidence>
<dbReference type="RefSeq" id="WP_273936375.1">
    <property type="nucleotide sequence ID" value="NZ_CP097263.1"/>
</dbReference>
<proteinExistence type="predicted"/>
<gene>
    <name evidence="1" type="ORF">ACFFH7_25540</name>
</gene>